<reference evidence="2 3" key="1">
    <citation type="submission" date="2018-08" db="EMBL/GenBank/DDBJ databases">
        <title>Complete genome sequencing of Blastochloris tepida GI.</title>
        <authorList>
            <person name="Tsukatani Y."/>
            <person name="Mori H."/>
        </authorList>
    </citation>
    <scope>NUCLEOTIDE SEQUENCE [LARGE SCALE GENOMIC DNA]</scope>
    <source>
        <strain evidence="2 3">GI</strain>
    </source>
</reference>
<accession>A0A348FZ94</accession>
<dbReference type="AlphaFoldDB" id="A0A348FZ94"/>
<keyword evidence="3" id="KW-1185">Reference proteome</keyword>
<keyword evidence="1" id="KW-1133">Transmembrane helix</keyword>
<feature type="transmembrane region" description="Helical" evidence="1">
    <location>
        <begin position="139"/>
        <end position="159"/>
    </location>
</feature>
<organism evidence="2 3">
    <name type="scientific">Blastochloris tepida</name>
    <dbReference type="NCBI Taxonomy" id="2233851"/>
    <lineage>
        <taxon>Bacteria</taxon>
        <taxon>Pseudomonadati</taxon>
        <taxon>Pseudomonadota</taxon>
        <taxon>Alphaproteobacteria</taxon>
        <taxon>Hyphomicrobiales</taxon>
        <taxon>Blastochloridaceae</taxon>
        <taxon>Blastochloris</taxon>
    </lineage>
</organism>
<name>A0A348FZ94_9HYPH</name>
<gene>
    <name evidence="2" type="ORF">BLTE_13120</name>
</gene>
<feature type="transmembrane region" description="Helical" evidence="1">
    <location>
        <begin position="108"/>
        <end position="127"/>
    </location>
</feature>
<keyword evidence="1" id="KW-0472">Membrane</keyword>
<dbReference type="Proteomes" id="UP000266934">
    <property type="component" value="Chromosome"/>
</dbReference>
<evidence type="ECO:0000313" key="3">
    <source>
        <dbReference type="Proteomes" id="UP000266934"/>
    </source>
</evidence>
<proteinExistence type="predicted"/>
<dbReference type="RefSeq" id="WP_174769526.1">
    <property type="nucleotide sequence ID" value="NZ_AP018907.1"/>
</dbReference>
<protein>
    <submittedName>
        <fullName evidence="2">Uncharacterized protein</fullName>
    </submittedName>
</protein>
<evidence type="ECO:0000313" key="2">
    <source>
        <dbReference type="EMBL" id="BBF92627.1"/>
    </source>
</evidence>
<keyword evidence="1" id="KW-0812">Transmembrane</keyword>
<sequence>MDWTDLAGPLAKVGGSLLGGLVGGPAGAAIGERIGGALGGALGVPATPEAIGAAIDENPNAAAQAVQHIEQQYGPELIAYAHAQIAFATQLARDEKTEGWTGYGWRRLAGWSVPVLGIWQLLIGPIINAVTGETVTTDFSAFVAYAGIVTTFLMGGHTLKSILGK</sequence>
<dbReference type="KEGG" id="blag:BLTE_13120"/>
<evidence type="ECO:0000256" key="1">
    <source>
        <dbReference type="SAM" id="Phobius"/>
    </source>
</evidence>
<dbReference type="EMBL" id="AP018907">
    <property type="protein sequence ID" value="BBF92627.1"/>
    <property type="molecule type" value="Genomic_DNA"/>
</dbReference>